<dbReference type="EMBL" id="OZ034818">
    <property type="protein sequence ID" value="CAL1389406.1"/>
    <property type="molecule type" value="Genomic_DNA"/>
</dbReference>
<gene>
    <name evidence="2" type="ORF">LTRI10_LOCUS30264</name>
</gene>
<dbReference type="Proteomes" id="UP001497516">
    <property type="component" value="Chromosome 5"/>
</dbReference>
<feature type="region of interest" description="Disordered" evidence="1">
    <location>
        <begin position="78"/>
        <end position="109"/>
    </location>
</feature>
<evidence type="ECO:0000256" key="1">
    <source>
        <dbReference type="SAM" id="MobiDB-lite"/>
    </source>
</evidence>
<evidence type="ECO:0000313" key="3">
    <source>
        <dbReference type="Proteomes" id="UP001497516"/>
    </source>
</evidence>
<accession>A0AAV2ETR2</accession>
<keyword evidence="3" id="KW-1185">Reference proteome</keyword>
<evidence type="ECO:0000313" key="2">
    <source>
        <dbReference type="EMBL" id="CAL1389406.1"/>
    </source>
</evidence>
<organism evidence="2 3">
    <name type="scientific">Linum trigynum</name>
    <dbReference type="NCBI Taxonomy" id="586398"/>
    <lineage>
        <taxon>Eukaryota</taxon>
        <taxon>Viridiplantae</taxon>
        <taxon>Streptophyta</taxon>
        <taxon>Embryophyta</taxon>
        <taxon>Tracheophyta</taxon>
        <taxon>Spermatophyta</taxon>
        <taxon>Magnoliopsida</taxon>
        <taxon>eudicotyledons</taxon>
        <taxon>Gunneridae</taxon>
        <taxon>Pentapetalae</taxon>
        <taxon>rosids</taxon>
        <taxon>fabids</taxon>
        <taxon>Malpighiales</taxon>
        <taxon>Linaceae</taxon>
        <taxon>Linum</taxon>
    </lineage>
</organism>
<sequence>MADSREELVGENDPNQPEDLDASWAAEDRVASVARDLVHVYDSDDADTADDEYHEARANLQAYGEMRKRKVKGRVDCHEEEVDQLDKFEEESEDEMDEEIDPEVEIGYP</sequence>
<proteinExistence type="predicted"/>
<feature type="region of interest" description="Disordered" evidence="1">
    <location>
        <begin position="1"/>
        <end position="21"/>
    </location>
</feature>
<name>A0AAV2ETR2_9ROSI</name>
<protein>
    <submittedName>
        <fullName evidence="2">Uncharacterized protein</fullName>
    </submittedName>
</protein>
<dbReference type="AlphaFoldDB" id="A0AAV2ETR2"/>
<reference evidence="2 3" key="1">
    <citation type="submission" date="2024-04" db="EMBL/GenBank/DDBJ databases">
        <authorList>
            <person name="Fracassetti M."/>
        </authorList>
    </citation>
    <scope>NUCLEOTIDE SEQUENCE [LARGE SCALE GENOMIC DNA]</scope>
</reference>